<keyword evidence="4" id="KW-1185">Reference proteome</keyword>
<keyword evidence="1" id="KW-0808">Transferase</keyword>
<organism evidence="4 5">
    <name type="scientific">Ditylenchus dipsaci</name>
    <dbReference type="NCBI Taxonomy" id="166011"/>
    <lineage>
        <taxon>Eukaryota</taxon>
        <taxon>Metazoa</taxon>
        <taxon>Ecdysozoa</taxon>
        <taxon>Nematoda</taxon>
        <taxon>Chromadorea</taxon>
        <taxon>Rhabditida</taxon>
        <taxon>Tylenchina</taxon>
        <taxon>Tylenchomorpha</taxon>
        <taxon>Sphaerularioidea</taxon>
        <taxon>Anguinidae</taxon>
        <taxon>Anguininae</taxon>
        <taxon>Ditylenchus</taxon>
    </lineage>
</organism>
<protein>
    <submittedName>
        <fullName evidence="5">L-fucokinase domain-containing protein</fullName>
    </submittedName>
</protein>
<dbReference type="GO" id="GO:0016772">
    <property type="term" value="F:transferase activity, transferring phosphorus-containing groups"/>
    <property type="evidence" value="ECO:0007669"/>
    <property type="project" value="InterPro"/>
</dbReference>
<evidence type="ECO:0000259" key="3">
    <source>
        <dbReference type="Pfam" id="PF07959"/>
    </source>
</evidence>
<proteinExistence type="predicted"/>
<dbReference type="InterPro" id="IPR012887">
    <property type="entry name" value="GDP_fucose_pyrophosphorylase"/>
</dbReference>
<dbReference type="Proteomes" id="UP000887574">
    <property type="component" value="Unplaced"/>
</dbReference>
<evidence type="ECO:0000313" key="5">
    <source>
        <dbReference type="WBParaSite" id="jg14475"/>
    </source>
</evidence>
<dbReference type="GO" id="GO:0000166">
    <property type="term" value="F:nucleotide binding"/>
    <property type="evidence" value="ECO:0007669"/>
    <property type="project" value="UniProtKB-KW"/>
</dbReference>
<name>A0A915D0A6_9BILA</name>
<evidence type="ECO:0000256" key="2">
    <source>
        <dbReference type="ARBA" id="ARBA00022741"/>
    </source>
</evidence>
<sequence length="210" mass="23572">MAEDYAVNDEKQAKLLSHFSPDSMFSRWFFKGAAISNVVCSKVDDPAKVSPNSFVEYTELKSKNYQIPEKCILSGIITTNNDQKSVPTSSKLHFNYPFIAKLDENSPENIENSYVTIMFSQEDDLKRAHKFMELPLFEVKNSAEESLEATLKMSENGFMAEELSMKKYLYKKPWNGGCGRHAKAEKSSKYSCLSADGGVIGSIVDQTLMG</sequence>
<dbReference type="AlphaFoldDB" id="A0A915D0A6"/>
<dbReference type="Pfam" id="PF07959">
    <property type="entry name" value="Fucose_pyrophosphorylase"/>
    <property type="match status" value="1"/>
</dbReference>
<reference evidence="5" key="1">
    <citation type="submission" date="2022-11" db="UniProtKB">
        <authorList>
            <consortium name="WormBaseParasite"/>
        </authorList>
    </citation>
    <scope>IDENTIFICATION</scope>
</reference>
<dbReference type="GO" id="GO:0042350">
    <property type="term" value="P:GDP-L-fucose biosynthetic process"/>
    <property type="evidence" value="ECO:0007669"/>
    <property type="project" value="UniProtKB-ARBA"/>
</dbReference>
<accession>A0A915D0A6</accession>
<dbReference type="WBParaSite" id="jg14475">
    <property type="protein sequence ID" value="jg14475"/>
    <property type="gene ID" value="jg14475"/>
</dbReference>
<evidence type="ECO:0000313" key="4">
    <source>
        <dbReference type="Proteomes" id="UP000887574"/>
    </source>
</evidence>
<evidence type="ECO:0000256" key="1">
    <source>
        <dbReference type="ARBA" id="ARBA00022679"/>
    </source>
</evidence>
<keyword evidence="2" id="KW-0547">Nucleotide-binding</keyword>
<feature type="domain" description="GDP-fucose pyrophosphorylase" evidence="3">
    <location>
        <begin position="34"/>
        <end position="135"/>
    </location>
</feature>